<evidence type="ECO:0000313" key="2">
    <source>
        <dbReference type="EMBL" id="OWZ11902.1"/>
    </source>
</evidence>
<evidence type="ECO:0000313" key="3">
    <source>
        <dbReference type="Proteomes" id="UP000198211"/>
    </source>
</evidence>
<keyword evidence="3" id="KW-1185">Reference proteome</keyword>
<protein>
    <submittedName>
        <fullName evidence="2">Cleavage induced protein</fullName>
    </submittedName>
</protein>
<accession>A0A225W2X9</accession>
<organism evidence="2 3">
    <name type="scientific">Phytophthora megakarya</name>
    <dbReference type="NCBI Taxonomy" id="4795"/>
    <lineage>
        <taxon>Eukaryota</taxon>
        <taxon>Sar</taxon>
        <taxon>Stramenopiles</taxon>
        <taxon>Oomycota</taxon>
        <taxon>Peronosporomycetes</taxon>
        <taxon>Peronosporales</taxon>
        <taxon>Peronosporaceae</taxon>
        <taxon>Phytophthora</taxon>
    </lineage>
</organism>
<keyword evidence="1" id="KW-0732">Signal</keyword>
<dbReference type="Proteomes" id="UP000198211">
    <property type="component" value="Unassembled WGS sequence"/>
</dbReference>
<reference evidence="3" key="1">
    <citation type="submission" date="2017-03" db="EMBL/GenBank/DDBJ databases">
        <title>Phytopthora megakarya and P. palmivora, two closely related causual agents of cacao black pod achieved similar genome size and gene model numbers by different mechanisms.</title>
        <authorList>
            <person name="Ali S."/>
            <person name="Shao J."/>
            <person name="Larry D.J."/>
            <person name="Kronmiller B."/>
            <person name="Shen D."/>
            <person name="Strem M.D."/>
            <person name="Melnick R.L."/>
            <person name="Guiltinan M.J."/>
            <person name="Tyler B.M."/>
            <person name="Meinhardt L.W."/>
            <person name="Bailey B.A."/>
        </authorList>
    </citation>
    <scope>NUCLEOTIDE SEQUENCE [LARGE SCALE GENOMIC DNA]</scope>
    <source>
        <strain evidence="3">zdho120</strain>
    </source>
</reference>
<name>A0A225W2X9_9STRA</name>
<feature type="chain" id="PRO_5012985525" evidence="1">
    <location>
        <begin position="21"/>
        <end position="94"/>
    </location>
</feature>
<sequence length="94" mass="10508">MHSTICPFLSACCIINAAGASTWRKIKRHKPAYHIHMDASVKGLCALFPTKKQYLQVRFTSSELSLIQRYHGAGGRSFGINGIENDHTMMSTHM</sequence>
<evidence type="ECO:0000256" key="1">
    <source>
        <dbReference type="SAM" id="SignalP"/>
    </source>
</evidence>
<dbReference type="AlphaFoldDB" id="A0A225W2X9"/>
<dbReference type="OrthoDB" id="125279at2759"/>
<feature type="signal peptide" evidence="1">
    <location>
        <begin position="1"/>
        <end position="20"/>
    </location>
</feature>
<proteinExistence type="predicted"/>
<dbReference type="EMBL" id="NBNE01001997">
    <property type="protein sequence ID" value="OWZ11902.1"/>
    <property type="molecule type" value="Genomic_DNA"/>
</dbReference>
<gene>
    <name evidence="2" type="ORF">PHMEG_00015011</name>
</gene>
<comment type="caution">
    <text evidence="2">The sequence shown here is derived from an EMBL/GenBank/DDBJ whole genome shotgun (WGS) entry which is preliminary data.</text>
</comment>